<dbReference type="Pfam" id="PF14376">
    <property type="entry name" value="Haem_bd"/>
    <property type="match status" value="1"/>
</dbReference>
<evidence type="ECO:0000259" key="1">
    <source>
        <dbReference type="SMART" id="SM01235"/>
    </source>
</evidence>
<dbReference type="EMBL" id="CP106679">
    <property type="protein sequence ID" value="UXP31687.1"/>
    <property type="molecule type" value="Genomic_DNA"/>
</dbReference>
<dbReference type="SMART" id="SM01235">
    <property type="entry name" value="Haem_bd"/>
    <property type="match status" value="1"/>
</dbReference>
<dbReference type="InterPro" id="IPR025992">
    <property type="entry name" value="Haem-bd"/>
</dbReference>
<feature type="domain" description="Haem-binding" evidence="1">
    <location>
        <begin position="12"/>
        <end position="147"/>
    </location>
</feature>
<protein>
    <submittedName>
        <fullName evidence="2">Heme-binding domain-containing protein</fullName>
    </submittedName>
</protein>
<organism evidence="2 3">
    <name type="scientific">Reichenbachiella agarivorans</name>
    <dbReference type="NCBI Taxonomy" id="2979464"/>
    <lineage>
        <taxon>Bacteria</taxon>
        <taxon>Pseudomonadati</taxon>
        <taxon>Bacteroidota</taxon>
        <taxon>Cytophagia</taxon>
        <taxon>Cytophagales</taxon>
        <taxon>Reichenbachiellaceae</taxon>
        <taxon>Reichenbachiella</taxon>
    </lineage>
</organism>
<reference evidence="2" key="1">
    <citation type="submission" date="2022-09" db="EMBL/GenBank/DDBJ databases">
        <title>Comparative genomics and taxonomic characterization of three novel marine species of genus Reichenbachiella exhibiting antioxidant and polysaccharide degradation activities.</title>
        <authorList>
            <person name="Muhammad N."/>
            <person name="Lee Y.-J."/>
            <person name="Ko J."/>
            <person name="Kim S.-G."/>
        </authorList>
    </citation>
    <scope>NUCLEOTIDE SEQUENCE</scope>
    <source>
        <strain evidence="2">BKB1-1</strain>
    </source>
</reference>
<gene>
    <name evidence="2" type="ORF">N6H18_15160</name>
</gene>
<dbReference type="Proteomes" id="UP001065174">
    <property type="component" value="Chromosome"/>
</dbReference>
<keyword evidence="3" id="KW-1185">Reference proteome</keyword>
<sequence length="153" mass="17613">MINKKNISIAVLAFLVVIQLFGIDREVPTTTLEQDFISVMQPPENIAKIIKTACYDCHSYQTEYPWYTHVAPLSWWIGTHIEDGRKHLNFSIWSTYDEKKALHKLEELYEEVEEGEMPLTSYTLAHSDADLSPSDVEQLVSWVKSIPGVLEQE</sequence>
<dbReference type="RefSeq" id="WP_262309126.1">
    <property type="nucleotide sequence ID" value="NZ_CP106679.1"/>
</dbReference>
<evidence type="ECO:0000313" key="3">
    <source>
        <dbReference type="Proteomes" id="UP001065174"/>
    </source>
</evidence>
<proteinExistence type="predicted"/>
<accession>A0ABY6CME0</accession>
<name>A0ABY6CME0_9BACT</name>
<evidence type="ECO:0000313" key="2">
    <source>
        <dbReference type="EMBL" id="UXP31687.1"/>
    </source>
</evidence>